<reference evidence="2 3" key="1">
    <citation type="journal article" date="2024" name="Commun. Biol.">
        <title>Comparative genomic analysis of thermophilic fungi reveals convergent evolutionary adaptations and gene losses.</title>
        <authorList>
            <person name="Steindorff A.S."/>
            <person name="Aguilar-Pontes M.V."/>
            <person name="Robinson A.J."/>
            <person name="Andreopoulos B."/>
            <person name="LaButti K."/>
            <person name="Kuo A."/>
            <person name="Mondo S."/>
            <person name="Riley R."/>
            <person name="Otillar R."/>
            <person name="Haridas S."/>
            <person name="Lipzen A."/>
            <person name="Grimwood J."/>
            <person name="Schmutz J."/>
            <person name="Clum A."/>
            <person name="Reid I.D."/>
            <person name="Moisan M.C."/>
            <person name="Butler G."/>
            <person name="Nguyen T.T.M."/>
            <person name="Dewar K."/>
            <person name="Conant G."/>
            <person name="Drula E."/>
            <person name="Henrissat B."/>
            <person name="Hansel C."/>
            <person name="Singer S."/>
            <person name="Hutchinson M.I."/>
            <person name="de Vries R.P."/>
            <person name="Natvig D.O."/>
            <person name="Powell A.J."/>
            <person name="Tsang A."/>
            <person name="Grigoriev I.V."/>
        </authorList>
    </citation>
    <scope>NUCLEOTIDE SEQUENCE [LARGE SCALE GENOMIC DNA]</scope>
    <source>
        <strain evidence="2 3">ATCC 24622</strain>
    </source>
</reference>
<comment type="caution">
    <text evidence="2">The sequence shown here is derived from an EMBL/GenBank/DDBJ whole genome shotgun (WGS) entry which is preliminary data.</text>
</comment>
<evidence type="ECO:0000256" key="1">
    <source>
        <dbReference type="SAM" id="MobiDB-lite"/>
    </source>
</evidence>
<feature type="region of interest" description="Disordered" evidence="1">
    <location>
        <begin position="46"/>
        <end position="70"/>
    </location>
</feature>
<proteinExistence type="predicted"/>
<keyword evidence="3" id="KW-1185">Reference proteome</keyword>
<gene>
    <name evidence="2" type="ORF">VTK73DRAFT_4865</name>
</gene>
<feature type="compositionally biased region" description="Low complexity" evidence="1">
    <location>
        <begin position="61"/>
        <end position="70"/>
    </location>
</feature>
<evidence type="ECO:0000313" key="2">
    <source>
        <dbReference type="EMBL" id="KAL1836954.1"/>
    </source>
</evidence>
<evidence type="ECO:0000313" key="3">
    <source>
        <dbReference type="Proteomes" id="UP001586593"/>
    </source>
</evidence>
<sequence length="160" mass="17845">MQAVCQTPTLPLPAASSRSEWYLCTRGPALLDLVIRLRAHAHAESTDPFHAEPIHPPPPRQSQQQRGPPPVLVVSSLASRSADWLVPEDPSGSATTNHLFFCFSFCSTLSSVSRFRPFLRFPPTCSSRFEFLEPLFLSMFGRIDRPFLFCPACLQSLSRA</sequence>
<dbReference type="Proteomes" id="UP001586593">
    <property type="component" value="Unassembled WGS sequence"/>
</dbReference>
<protein>
    <submittedName>
        <fullName evidence="2">Uncharacterized protein</fullName>
    </submittedName>
</protein>
<organism evidence="2 3">
    <name type="scientific">Phialemonium thermophilum</name>
    <dbReference type="NCBI Taxonomy" id="223376"/>
    <lineage>
        <taxon>Eukaryota</taxon>
        <taxon>Fungi</taxon>
        <taxon>Dikarya</taxon>
        <taxon>Ascomycota</taxon>
        <taxon>Pezizomycotina</taxon>
        <taxon>Sordariomycetes</taxon>
        <taxon>Sordariomycetidae</taxon>
        <taxon>Cephalothecales</taxon>
        <taxon>Cephalothecaceae</taxon>
        <taxon>Phialemonium</taxon>
    </lineage>
</organism>
<accession>A0ABR3V5B1</accession>
<name>A0ABR3V5B1_9PEZI</name>
<dbReference type="EMBL" id="JAZHXJ010002736">
    <property type="protein sequence ID" value="KAL1836954.1"/>
    <property type="molecule type" value="Genomic_DNA"/>
</dbReference>